<dbReference type="Proteomes" id="UP001595579">
    <property type="component" value="Unassembled WGS sequence"/>
</dbReference>
<name>A0ABV7LLP4_9GAMM</name>
<reference evidence="4" key="1">
    <citation type="journal article" date="2019" name="Int. J. Syst. Evol. Microbiol.">
        <title>The Global Catalogue of Microorganisms (GCM) 10K type strain sequencing project: providing services to taxonomists for standard genome sequencing and annotation.</title>
        <authorList>
            <consortium name="The Broad Institute Genomics Platform"/>
            <consortium name="The Broad Institute Genome Sequencing Center for Infectious Disease"/>
            <person name="Wu L."/>
            <person name="Ma J."/>
        </authorList>
    </citation>
    <scope>NUCLEOTIDE SEQUENCE [LARGE SCALE GENOMIC DNA]</scope>
    <source>
        <strain evidence="4">CECT 7698</strain>
    </source>
</reference>
<evidence type="ECO:0000313" key="4">
    <source>
        <dbReference type="Proteomes" id="UP001595579"/>
    </source>
</evidence>
<dbReference type="Pfam" id="PF12276">
    <property type="entry name" value="DUF3617"/>
    <property type="match status" value="1"/>
</dbReference>
<protein>
    <submittedName>
        <fullName evidence="3">DUF3617 domain-containing protein</fullName>
    </submittedName>
</protein>
<feature type="chain" id="PRO_5046752304" evidence="2">
    <location>
        <begin position="21"/>
        <end position="141"/>
    </location>
</feature>
<feature type="signal peptide" evidence="2">
    <location>
        <begin position="1"/>
        <end position="20"/>
    </location>
</feature>
<gene>
    <name evidence="3" type="ORF">ACFOEV_07165</name>
</gene>
<comment type="caution">
    <text evidence="3">The sequence shown here is derived from an EMBL/GenBank/DDBJ whole genome shotgun (WGS) entry which is preliminary data.</text>
</comment>
<organism evidence="3 4">
    <name type="scientific">Litchfieldella rifensis</name>
    <dbReference type="NCBI Taxonomy" id="762643"/>
    <lineage>
        <taxon>Bacteria</taxon>
        <taxon>Pseudomonadati</taxon>
        <taxon>Pseudomonadota</taxon>
        <taxon>Gammaproteobacteria</taxon>
        <taxon>Oceanospirillales</taxon>
        <taxon>Halomonadaceae</taxon>
        <taxon>Litchfieldella</taxon>
    </lineage>
</organism>
<proteinExistence type="predicted"/>
<evidence type="ECO:0000256" key="2">
    <source>
        <dbReference type="SAM" id="SignalP"/>
    </source>
</evidence>
<sequence length="141" mass="15229">MLIRTLISAAVLALPLSVLAEAPNLSPGEWEFTSSTSVEGDFPIPDETTTNRECLTQEAIDEANTAFIQEEEGCEILEQDASSDAMSYRMTCVGEGGEATIVGDMQYMHDRAEGTMRVETTTPMGAMTMNTAIEGHRLGDC</sequence>
<evidence type="ECO:0000256" key="1">
    <source>
        <dbReference type="SAM" id="MobiDB-lite"/>
    </source>
</evidence>
<feature type="region of interest" description="Disordered" evidence="1">
    <location>
        <begin position="27"/>
        <end position="48"/>
    </location>
</feature>
<keyword evidence="4" id="KW-1185">Reference proteome</keyword>
<accession>A0ABV7LLP4</accession>
<keyword evidence="2" id="KW-0732">Signal</keyword>
<dbReference type="InterPro" id="IPR022061">
    <property type="entry name" value="DUF3617"/>
</dbReference>
<dbReference type="RefSeq" id="WP_386772453.1">
    <property type="nucleotide sequence ID" value="NZ_JBHRUG010000017.1"/>
</dbReference>
<dbReference type="EMBL" id="JBHRUG010000017">
    <property type="protein sequence ID" value="MFC3283383.1"/>
    <property type="molecule type" value="Genomic_DNA"/>
</dbReference>
<evidence type="ECO:0000313" key="3">
    <source>
        <dbReference type="EMBL" id="MFC3283383.1"/>
    </source>
</evidence>